<feature type="transmembrane region" description="Helical" evidence="1">
    <location>
        <begin position="47"/>
        <end position="65"/>
    </location>
</feature>
<accession>A0A346PAP4</accession>
<name>A0A346PAP4_9EURY</name>
<evidence type="ECO:0000313" key="2">
    <source>
        <dbReference type="EMBL" id="AXR76589.1"/>
    </source>
</evidence>
<evidence type="ECO:0000256" key="1">
    <source>
        <dbReference type="SAM" id="Phobius"/>
    </source>
</evidence>
<feature type="transmembrane region" description="Helical" evidence="1">
    <location>
        <begin position="71"/>
        <end position="91"/>
    </location>
</feature>
<reference evidence="3" key="1">
    <citation type="submission" date="2017-10" db="EMBL/GenBank/DDBJ databases">
        <title>Phenotypic and genomic properties of facultatively anaerobic sulfur-reducing natronoarchaea from hypersaline soda lakes.</title>
        <authorList>
            <person name="Sorokin D.Y."/>
            <person name="Kublanov I.V."/>
            <person name="Roman P."/>
            <person name="Sinninghe Damste J.S."/>
            <person name="Golyshin P.N."/>
            <person name="Rojo D."/>
            <person name="Ciordia S."/>
            <person name="Mena Md.C."/>
            <person name="Ferrer M."/>
            <person name="Messina E."/>
            <person name="Smedile F."/>
            <person name="La Spada G."/>
            <person name="La Cono V."/>
            <person name="Yakimov M.M."/>
        </authorList>
    </citation>
    <scope>NUCLEOTIDE SEQUENCE [LARGE SCALE GENOMIC DNA]</scope>
    <source>
        <strain evidence="3">AArc1</strain>
    </source>
</reference>
<organism evidence="2 3">
    <name type="scientific">Natrarchaeobaculum sulfurireducens</name>
    <dbReference type="NCBI Taxonomy" id="2044521"/>
    <lineage>
        <taxon>Archaea</taxon>
        <taxon>Methanobacteriati</taxon>
        <taxon>Methanobacteriota</taxon>
        <taxon>Stenosarchaea group</taxon>
        <taxon>Halobacteria</taxon>
        <taxon>Halobacteriales</taxon>
        <taxon>Natrialbaceae</taxon>
        <taxon>Natrarchaeobaculum</taxon>
    </lineage>
</organism>
<keyword evidence="1" id="KW-1133">Transmembrane helix</keyword>
<dbReference type="AlphaFoldDB" id="A0A346PAP4"/>
<dbReference type="KEGG" id="nan:AArc1_0245"/>
<keyword evidence="1" id="KW-0812">Transmembrane</keyword>
<proteinExistence type="predicted"/>
<gene>
    <name evidence="2" type="ORF">AArc1_0245</name>
</gene>
<sequence>MGVILGGISLAIAATVLSAAGAAGVVAVIGVLGLVFGDSTDAVQGSVGILAVGGIGLIEAVPSVGLGLEPYALAGLAVVFGVFDVLASLTLRRLSGTSR</sequence>
<dbReference type="Proteomes" id="UP000258707">
    <property type="component" value="Chromosome"/>
</dbReference>
<protein>
    <submittedName>
        <fullName evidence="2">Uncharacterized protein</fullName>
    </submittedName>
</protein>
<evidence type="ECO:0000313" key="3">
    <source>
        <dbReference type="Proteomes" id="UP000258707"/>
    </source>
</evidence>
<feature type="transmembrane region" description="Helical" evidence="1">
    <location>
        <begin position="12"/>
        <end position="35"/>
    </location>
</feature>
<dbReference type="EMBL" id="CP024047">
    <property type="protein sequence ID" value="AXR76589.1"/>
    <property type="molecule type" value="Genomic_DNA"/>
</dbReference>
<keyword evidence="1" id="KW-0472">Membrane</keyword>